<evidence type="ECO:0000256" key="1">
    <source>
        <dbReference type="ARBA" id="ARBA00023122"/>
    </source>
</evidence>
<dbReference type="PANTHER" id="PTHR43080:SF2">
    <property type="entry name" value="CBS DOMAIN-CONTAINING PROTEIN"/>
    <property type="match status" value="1"/>
</dbReference>
<dbReference type="InterPro" id="IPR043128">
    <property type="entry name" value="Rev_trsase/Diguanyl_cyclase"/>
</dbReference>
<dbReference type="EMBL" id="RKRE01000001">
    <property type="protein sequence ID" value="RPF49922.1"/>
    <property type="molecule type" value="Genomic_DNA"/>
</dbReference>
<comment type="caution">
    <text evidence="5">The sequence shown here is derived from an EMBL/GenBank/DDBJ whole genome shotgun (WGS) entry which is preliminary data.</text>
</comment>
<keyword evidence="1 2" id="KW-0129">CBS domain</keyword>
<dbReference type="InterPro" id="IPR029787">
    <property type="entry name" value="Nucleotide_cyclase"/>
</dbReference>
<dbReference type="InterPro" id="IPR000160">
    <property type="entry name" value="GGDEF_dom"/>
</dbReference>
<dbReference type="NCBIfam" id="TIGR00254">
    <property type="entry name" value="GGDEF"/>
    <property type="match status" value="1"/>
</dbReference>
<evidence type="ECO:0000313" key="5">
    <source>
        <dbReference type="EMBL" id="RPF49922.1"/>
    </source>
</evidence>
<dbReference type="PANTHER" id="PTHR43080">
    <property type="entry name" value="CBS DOMAIN-CONTAINING PROTEIN CBSX3, MITOCHONDRIAL"/>
    <property type="match status" value="1"/>
</dbReference>
<dbReference type="AlphaFoldDB" id="A0A3N5BQQ7"/>
<dbReference type="Gene3D" id="3.10.580.10">
    <property type="entry name" value="CBS-domain"/>
    <property type="match status" value="1"/>
</dbReference>
<dbReference type="InterPro" id="IPR000644">
    <property type="entry name" value="CBS_dom"/>
</dbReference>
<dbReference type="PROSITE" id="PS50887">
    <property type="entry name" value="GGDEF"/>
    <property type="match status" value="1"/>
</dbReference>
<reference evidence="5 6" key="1">
    <citation type="submission" date="2018-11" db="EMBL/GenBank/DDBJ databases">
        <title>Genomic Encyclopedia of Type Strains, Phase IV (KMG-IV): sequencing the most valuable type-strain genomes for metagenomic binning, comparative biology and taxonomic classification.</title>
        <authorList>
            <person name="Goeker M."/>
        </authorList>
    </citation>
    <scope>NUCLEOTIDE SEQUENCE [LARGE SCALE GENOMIC DNA]</scope>
    <source>
        <strain evidence="5 6">DSM 102936</strain>
    </source>
</reference>
<dbReference type="SUPFAM" id="SSF55073">
    <property type="entry name" value="Nucleotide cyclase"/>
    <property type="match status" value="1"/>
</dbReference>
<dbReference type="PROSITE" id="PS51371">
    <property type="entry name" value="CBS"/>
    <property type="match status" value="2"/>
</dbReference>
<feature type="domain" description="GGDEF" evidence="3">
    <location>
        <begin position="195"/>
        <end position="332"/>
    </location>
</feature>
<dbReference type="InterPro" id="IPR051257">
    <property type="entry name" value="Diverse_CBS-Domain"/>
</dbReference>
<protein>
    <submittedName>
        <fullName evidence="5">Diguanylate cyclase (GGDEF)-like protein</fullName>
    </submittedName>
</protein>
<dbReference type="Pfam" id="PF00571">
    <property type="entry name" value="CBS"/>
    <property type="match status" value="2"/>
</dbReference>
<evidence type="ECO:0000256" key="2">
    <source>
        <dbReference type="PROSITE-ProRule" id="PRU00703"/>
    </source>
</evidence>
<evidence type="ECO:0000259" key="3">
    <source>
        <dbReference type="PROSITE" id="PS50887"/>
    </source>
</evidence>
<feature type="domain" description="CBS" evidence="4">
    <location>
        <begin position="59"/>
        <end position="116"/>
    </location>
</feature>
<evidence type="ECO:0000313" key="6">
    <source>
        <dbReference type="Proteomes" id="UP000282654"/>
    </source>
</evidence>
<evidence type="ECO:0000259" key="4">
    <source>
        <dbReference type="PROSITE" id="PS51371"/>
    </source>
</evidence>
<dbReference type="SMART" id="SM00116">
    <property type="entry name" value="CBS"/>
    <property type="match status" value="2"/>
</dbReference>
<organism evidence="5 6">
    <name type="scientific">Thermodesulfitimonas autotrophica</name>
    <dbReference type="NCBI Taxonomy" id="1894989"/>
    <lineage>
        <taxon>Bacteria</taxon>
        <taxon>Bacillati</taxon>
        <taxon>Bacillota</taxon>
        <taxon>Clostridia</taxon>
        <taxon>Thermoanaerobacterales</taxon>
        <taxon>Thermoanaerobacteraceae</taxon>
        <taxon>Thermodesulfitimonas</taxon>
    </lineage>
</organism>
<dbReference type="SMART" id="SM00267">
    <property type="entry name" value="GGDEF"/>
    <property type="match status" value="1"/>
</dbReference>
<dbReference type="Gene3D" id="3.30.70.270">
    <property type="match status" value="1"/>
</dbReference>
<dbReference type="InterPro" id="IPR046342">
    <property type="entry name" value="CBS_dom_sf"/>
</dbReference>
<gene>
    <name evidence="5" type="ORF">EDD75_0748</name>
</gene>
<sequence length="336" mass="36682">MRNSLTFLSRLVKIYLGFLIAVARKIPANHESLFLVFIPVLHALQYRKAEATVKITEIMNRNVLTVCQDQPVSQAVHLMEKHKVGGLVVLAPDGTLAGIVTSRDLRGVPTSQPISEIMSRDLTVIDPATSLWEAMDIMNQAGVERLPVVAAKKLIGIVTKIDLLTTIARHTDSLTGLYTAAYLRDTAERLLQTAPEICIIFFDIDDFGLINKLLGHSQGDQCLRLVANLLCCQSKPGQDFPCRYGGDEFAVVSTRPLEDAVVWARSLTEEAERSCKSVSLSLSAGIAGGRRRSFRPGTNPADVVESLINLASLASTRAKLKRSRIEVASGEPPLPN</sequence>
<dbReference type="Proteomes" id="UP000282654">
    <property type="component" value="Unassembled WGS sequence"/>
</dbReference>
<dbReference type="Pfam" id="PF00990">
    <property type="entry name" value="GGDEF"/>
    <property type="match status" value="1"/>
</dbReference>
<dbReference type="CDD" id="cd01949">
    <property type="entry name" value="GGDEF"/>
    <property type="match status" value="1"/>
</dbReference>
<dbReference type="SUPFAM" id="SSF54631">
    <property type="entry name" value="CBS-domain pair"/>
    <property type="match status" value="1"/>
</dbReference>
<keyword evidence="6" id="KW-1185">Reference proteome</keyword>
<accession>A0A3N5BQQ7</accession>
<proteinExistence type="predicted"/>
<feature type="domain" description="CBS" evidence="4">
    <location>
        <begin position="118"/>
        <end position="173"/>
    </location>
</feature>
<name>A0A3N5BQQ7_9THEO</name>